<reference evidence="3" key="1">
    <citation type="submission" date="2016-11" db="UniProtKB">
        <authorList>
            <consortium name="WormBaseParasite"/>
        </authorList>
    </citation>
    <scope>IDENTIFICATION</scope>
</reference>
<dbReference type="WBParaSite" id="Csp11.Scaffold58.g368.t1">
    <property type="protein sequence ID" value="Csp11.Scaffold58.g368.t1"/>
    <property type="gene ID" value="Csp11.Scaffold58.g368"/>
</dbReference>
<organism evidence="2 3">
    <name type="scientific">Caenorhabditis tropicalis</name>
    <dbReference type="NCBI Taxonomy" id="1561998"/>
    <lineage>
        <taxon>Eukaryota</taxon>
        <taxon>Metazoa</taxon>
        <taxon>Ecdysozoa</taxon>
        <taxon>Nematoda</taxon>
        <taxon>Chromadorea</taxon>
        <taxon>Rhabditida</taxon>
        <taxon>Rhabditina</taxon>
        <taxon>Rhabditomorpha</taxon>
        <taxon>Rhabditoidea</taxon>
        <taxon>Rhabditidae</taxon>
        <taxon>Peloderinae</taxon>
        <taxon>Caenorhabditis</taxon>
    </lineage>
</organism>
<dbReference type="Proteomes" id="UP000095282">
    <property type="component" value="Unplaced"/>
</dbReference>
<evidence type="ECO:0000256" key="1">
    <source>
        <dbReference type="SAM" id="SignalP"/>
    </source>
</evidence>
<sequence>MLFTSRSSLILLNAFVFLAVALLPSGVHLAACLTSPGCGCIERGSFDSDWLEANRPDVFAQYSGYTFSRPQIDYPECSAIIANCMPSAEMVAIYANGTISPTKKSPFSIVGIFCNEGTWEYSGLGGSPDANIKASNVSCRVKN</sequence>
<dbReference type="eggNOG" id="ENOG502TIBJ">
    <property type="taxonomic scope" value="Eukaryota"/>
</dbReference>
<feature type="chain" id="PRO_5009307407" evidence="1">
    <location>
        <begin position="33"/>
        <end position="143"/>
    </location>
</feature>
<feature type="signal peptide" evidence="1">
    <location>
        <begin position="1"/>
        <end position="32"/>
    </location>
</feature>
<keyword evidence="2" id="KW-1185">Reference proteome</keyword>
<keyword evidence="1" id="KW-0732">Signal</keyword>
<evidence type="ECO:0000313" key="3">
    <source>
        <dbReference type="WBParaSite" id="Csp11.Scaffold58.g368.t1"/>
    </source>
</evidence>
<dbReference type="AlphaFoldDB" id="A0A1I7TCE0"/>
<evidence type="ECO:0000313" key="2">
    <source>
        <dbReference type="Proteomes" id="UP000095282"/>
    </source>
</evidence>
<accession>A0A1I7TCE0</accession>
<protein>
    <submittedName>
        <fullName evidence="3">C6 domain-containing protein</fullName>
    </submittedName>
</protein>
<name>A0A1I7TCE0_9PELO</name>
<proteinExistence type="predicted"/>